<protein>
    <submittedName>
        <fullName evidence="2">Uncharacterized protein</fullName>
    </submittedName>
</protein>
<feature type="region of interest" description="Disordered" evidence="1">
    <location>
        <begin position="1"/>
        <end position="174"/>
    </location>
</feature>
<feature type="compositionally biased region" description="Basic residues" evidence="1">
    <location>
        <begin position="119"/>
        <end position="129"/>
    </location>
</feature>
<comment type="caution">
    <text evidence="2">The sequence shown here is derived from an EMBL/GenBank/DDBJ whole genome shotgun (WGS) entry which is preliminary data.</text>
</comment>
<dbReference type="AlphaFoldDB" id="A0A9W9Z8N7"/>
<feature type="compositionally biased region" description="Basic and acidic residues" evidence="1">
    <location>
        <begin position="130"/>
        <end position="151"/>
    </location>
</feature>
<evidence type="ECO:0000313" key="2">
    <source>
        <dbReference type="EMBL" id="KAJ7376414.1"/>
    </source>
</evidence>
<name>A0A9W9Z8N7_9CNID</name>
<accession>A0A9W9Z8N7</accession>
<feature type="compositionally biased region" description="Basic and acidic residues" evidence="1">
    <location>
        <begin position="97"/>
        <end position="118"/>
    </location>
</feature>
<evidence type="ECO:0000313" key="3">
    <source>
        <dbReference type="Proteomes" id="UP001163046"/>
    </source>
</evidence>
<organism evidence="2 3">
    <name type="scientific">Desmophyllum pertusum</name>
    <dbReference type="NCBI Taxonomy" id="174260"/>
    <lineage>
        <taxon>Eukaryota</taxon>
        <taxon>Metazoa</taxon>
        <taxon>Cnidaria</taxon>
        <taxon>Anthozoa</taxon>
        <taxon>Hexacorallia</taxon>
        <taxon>Scleractinia</taxon>
        <taxon>Caryophylliina</taxon>
        <taxon>Caryophylliidae</taxon>
        <taxon>Desmophyllum</taxon>
    </lineage>
</organism>
<keyword evidence="3" id="KW-1185">Reference proteome</keyword>
<dbReference type="EMBL" id="MU826399">
    <property type="protein sequence ID" value="KAJ7376414.1"/>
    <property type="molecule type" value="Genomic_DNA"/>
</dbReference>
<evidence type="ECO:0000256" key="1">
    <source>
        <dbReference type="SAM" id="MobiDB-lite"/>
    </source>
</evidence>
<dbReference type="Proteomes" id="UP001163046">
    <property type="component" value="Unassembled WGS sequence"/>
</dbReference>
<reference evidence="2" key="1">
    <citation type="submission" date="2023-01" db="EMBL/GenBank/DDBJ databases">
        <title>Genome assembly of the deep-sea coral Lophelia pertusa.</title>
        <authorList>
            <person name="Herrera S."/>
            <person name="Cordes E."/>
        </authorList>
    </citation>
    <scope>NUCLEOTIDE SEQUENCE</scope>
    <source>
        <strain evidence="2">USNM1676648</strain>
        <tissue evidence="2">Polyp</tissue>
    </source>
</reference>
<gene>
    <name evidence="2" type="ORF">OS493_034691</name>
</gene>
<feature type="compositionally biased region" description="Basic and acidic residues" evidence="1">
    <location>
        <begin position="33"/>
        <end position="73"/>
    </location>
</feature>
<sequence>MGKTGNAAVAKDTEVDEVEEKKQRKDKKKKKKSKEESKTDIENDNNEKGKTGKERNEKEKKREIRIKSRKEGSQWELVTLRKAINALKIKKKKRTRKVQESEGKEEASETKIEDEIPLKKSKRDRKKAKRGEMIESSVDDKADDGKGDEKRWRRSGKKIKKENGSGSGDSCSRRIKTLRLLKNCRNAIGRKPKRRFN</sequence>
<proteinExistence type="predicted"/>